<protein>
    <recommendedName>
        <fullName evidence="3">Integrase catalytic domain-containing protein</fullName>
    </recommendedName>
</protein>
<keyword evidence="1" id="KW-0645">Protease</keyword>
<proteinExistence type="predicted"/>
<dbReference type="InterPro" id="IPR001584">
    <property type="entry name" value="Integrase_cat-core"/>
</dbReference>
<dbReference type="InterPro" id="IPR057670">
    <property type="entry name" value="SH3_retrovirus"/>
</dbReference>
<dbReference type="Pfam" id="PF22936">
    <property type="entry name" value="Pol_BBD"/>
    <property type="match status" value="1"/>
</dbReference>
<feature type="compositionally biased region" description="Gly residues" evidence="2">
    <location>
        <begin position="220"/>
        <end position="233"/>
    </location>
</feature>
<dbReference type="SUPFAM" id="SSF53098">
    <property type="entry name" value="Ribonuclease H-like"/>
    <property type="match status" value="1"/>
</dbReference>
<dbReference type="EMBL" id="OIVN01001291">
    <property type="protein sequence ID" value="SPC92236.1"/>
    <property type="molecule type" value="Genomic_DNA"/>
</dbReference>
<dbReference type="PROSITE" id="PS50994">
    <property type="entry name" value="INTEGRASE"/>
    <property type="match status" value="1"/>
</dbReference>
<evidence type="ECO:0000256" key="1">
    <source>
        <dbReference type="ARBA" id="ARBA00022750"/>
    </source>
</evidence>
<dbReference type="GO" id="GO:0015074">
    <property type="term" value="P:DNA integration"/>
    <property type="evidence" value="ECO:0007669"/>
    <property type="project" value="InterPro"/>
</dbReference>
<sequence length="1155" mass="128804">MTSTKLKGSNYLQWSRAVLVFLTGRGKESYLTTTKPTDATKISKWIKEDAQIMTWLWNSLEPDVFNNVSYLESSKDIWDTLHLMYSSEENITRIHELYQDMFSLQQGDRSIEEYFSLLQGMWDELNVYQPLSTDLQKQQKYREEFRVAKFLSGLKPDLDPIISQILSGKDIPTVRETYARVRRAAISSSGVKDERSALVGHYDTPQGERGDHSSRRGTHNGRGGRGGRSGGGDRGPRKCTHCGGTNHTVDFCWKLHGKPAWANHTTVDGDNSTPISEEQVLISKAEYDSILQRASSSSMVASGNTCLHSSSSPSWVINSGASDHMTSNSSLLSNISNPCSPFSVTVANGTKTPVQGIGTVSTPNLAFSNVLYLPEFPFTLLSVHKLTVALHCSIAFFPSYCVFQDLKTKRTIGGGFEKDGLYYFRPFHTSIPSALRSSVSPYQWHCRLRHPSFLNLQKGIIHQTSCVRTPQQNGIAERKNGPILAIARALMLQMHVPKPFWADVVLTATYLLNRMPSRVLKGKSPFEILFADKSPFSVPLKVFGCVSFVHNLNPSRDKLDPRAHKCIFLGYSRTQKGYRCYSPSLQKHFVSADVTFFEDVPYYSPQGGQLQDSILSSPVIPTPIPFAPQAPPISQVYVRRRHQGVPLVPPQVESPPLPPSSASTSADPPLPQSTSNLDLPIALRKSKRTCTDHPISNFVSFDHLSSSFKAFSLSVSSIVVPKSYREALSHLGWRKAMEEEMHALDLNHTWDLVHKPAARLVAKGFTQTYGLDYTETFSHVAKLNSIRIITSLAANLDWPLHQLDVKNAFLHGDLNETVYMAQPPGFESKGEYVCHLNKYIYGLKQSPSAWFDKFSKAVASHGMTRSQADHSVFFKKTKTGIVILVVYVDDIVITGSDKEGIQILINHLSSSFLTKYLGKLRYFLGIEVARSKAGISLSQRKYTLDILQDTGYLGSKPVATPMESNLKLMPDEGDFIDDPDTYRRLVGKLIYLTITRPDISYAVSVVSQFMTNPRVPHMNAVIHILKYLKNAPGRGLFYRSSGHLRIEGYTDADWAGSPSDRKSTTGYCTFIGPTPLYCDNQATLHIASNPVFHKRTKHIEVDCHFVHSKVESKDIITPFVPFGSQLADIFTKALPKNAIDSICSKLGVIDIYSPA</sequence>
<dbReference type="AlphaFoldDB" id="A0A2N9FNA3"/>
<evidence type="ECO:0000256" key="2">
    <source>
        <dbReference type="SAM" id="MobiDB-lite"/>
    </source>
</evidence>
<dbReference type="Pfam" id="PF07727">
    <property type="entry name" value="RVT_2"/>
    <property type="match status" value="1"/>
</dbReference>
<feature type="domain" description="Integrase catalytic" evidence="3">
    <location>
        <begin position="457"/>
        <end position="533"/>
    </location>
</feature>
<dbReference type="Gene3D" id="3.30.420.10">
    <property type="entry name" value="Ribonuclease H-like superfamily/Ribonuclease H"/>
    <property type="match status" value="1"/>
</dbReference>
<name>A0A2N9FNA3_FAGSY</name>
<evidence type="ECO:0000313" key="4">
    <source>
        <dbReference type="EMBL" id="SPC92236.1"/>
    </source>
</evidence>
<dbReference type="SUPFAM" id="SSF56672">
    <property type="entry name" value="DNA/RNA polymerases"/>
    <property type="match status" value="1"/>
</dbReference>
<reference evidence="4" key="1">
    <citation type="submission" date="2018-02" db="EMBL/GenBank/DDBJ databases">
        <authorList>
            <person name="Cohen D.B."/>
            <person name="Kent A.D."/>
        </authorList>
    </citation>
    <scope>NUCLEOTIDE SEQUENCE</scope>
</reference>
<dbReference type="InterPro" id="IPR054722">
    <property type="entry name" value="PolX-like_BBD"/>
</dbReference>
<dbReference type="Pfam" id="PF25597">
    <property type="entry name" value="SH3_retrovirus"/>
    <property type="match status" value="1"/>
</dbReference>
<feature type="compositionally biased region" description="Pro residues" evidence="2">
    <location>
        <begin position="647"/>
        <end position="659"/>
    </location>
</feature>
<dbReference type="InterPro" id="IPR043502">
    <property type="entry name" value="DNA/RNA_pol_sf"/>
</dbReference>
<feature type="region of interest" description="Disordered" evidence="2">
    <location>
        <begin position="192"/>
        <end position="240"/>
    </location>
</feature>
<feature type="region of interest" description="Disordered" evidence="2">
    <location>
        <begin position="647"/>
        <end position="676"/>
    </location>
</feature>
<dbReference type="InterPro" id="IPR012337">
    <property type="entry name" value="RNaseH-like_sf"/>
</dbReference>
<dbReference type="GO" id="GO:0004190">
    <property type="term" value="F:aspartic-type endopeptidase activity"/>
    <property type="evidence" value="ECO:0007669"/>
    <property type="project" value="UniProtKB-KW"/>
</dbReference>
<gene>
    <name evidence="4" type="ORF">FSB_LOCUS20118</name>
</gene>
<organism evidence="4">
    <name type="scientific">Fagus sylvatica</name>
    <name type="common">Beechnut</name>
    <dbReference type="NCBI Taxonomy" id="28930"/>
    <lineage>
        <taxon>Eukaryota</taxon>
        <taxon>Viridiplantae</taxon>
        <taxon>Streptophyta</taxon>
        <taxon>Embryophyta</taxon>
        <taxon>Tracheophyta</taxon>
        <taxon>Spermatophyta</taxon>
        <taxon>Magnoliopsida</taxon>
        <taxon>eudicotyledons</taxon>
        <taxon>Gunneridae</taxon>
        <taxon>Pentapetalae</taxon>
        <taxon>rosids</taxon>
        <taxon>fabids</taxon>
        <taxon>Fagales</taxon>
        <taxon>Fagaceae</taxon>
        <taxon>Fagus</taxon>
    </lineage>
</organism>
<dbReference type="PANTHER" id="PTHR11439">
    <property type="entry name" value="GAG-POL-RELATED RETROTRANSPOSON"/>
    <property type="match status" value="1"/>
</dbReference>
<evidence type="ECO:0000259" key="3">
    <source>
        <dbReference type="PROSITE" id="PS50994"/>
    </source>
</evidence>
<dbReference type="CDD" id="cd09272">
    <property type="entry name" value="RNase_HI_RT_Ty1"/>
    <property type="match status" value="1"/>
</dbReference>
<dbReference type="GO" id="GO:0003676">
    <property type="term" value="F:nucleic acid binding"/>
    <property type="evidence" value="ECO:0007669"/>
    <property type="project" value="InterPro"/>
</dbReference>
<keyword evidence="1" id="KW-0064">Aspartyl protease</keyword>
<accession>A0A2N9FNA3</accession>
<dbReference type="Pfam" id="PF14223">
    <property type="entry name" value="Retrotran_gag_2"/>
    <property type="match status" value="1"/>
</dbReference>
<dbReference type="InterPro" id="IPR036397">
    <property type="entry name" value="RNaseH_sf"/>
</dbReference>
<dbReference type="InterPro" id="IPR013103">
    <property type="entry name" value="RVT_2"/>
</dbReference>
<dbReference type="PANTHER" id="PTHR11439:SF484">
    <property type="entry name" value="REVERSE TRANSCRIPTASE TY1_COPIA-TYPE DOMAIN-CONTAINING PROTEIN"/>
    <property type="match status" value="1"/>
</dbReference>
<keyword evidence="1" id="KW-0378">Hydrolase</keyword>